<comment type="caution">
    <text evidence="1">The sequence shown here is derived from an EMBL/GenBank/DDBJ whole genome shotgun (WGS) entry which is preliminary data.</text>
</comment>
<name>A0A812N475_SYMPI</name>
<dbReference type="InterPro" id="IPR051450">
    <property type="entry name" value="Gfo/Idh/MocA_Oxidoreductases"/>
</dbReference>
<dbReference type="OrthoDB" id="424687at2759"/>
<keyword evidence="2" id="KW-1185">Reference proteome</keyword>
<dbReference type="PANTHER" id="PTHR43377:SF1">
    <property type="entry name" value="BILIVERDIN REDUCTASE A"/>
    <property type="match status" value="1"/>
</dbReference>
<gene>
    <name evidence="1" type="ORF">SPIL2461_LOCUS6811</name>
</gene>
<organism evidence="1 2">
    <name type="scientific">Symbiodinium pilosum</name>
    <name type="common">Dinoflagellate</name>
    <dbReference type="NCBI Taxonomy" id="2952"/>
    <lineage>
        <taxon>Eukaryota</taxon>
        <taxon>Sar</taxon>
        <taxon>Alveolata</taxon>
        <taxon>Dinophyceae</taxon>
        <taxon>Suessiales</taxon>
        <taxon>Symbiodiniaceae</taxon>
        <taxon>Symbiodinium</taxon>
    </lineage>
</organism>
<accession>A0A812N475</accession>
<proteinExistence type="predicted"/>
<dbReference type="EMBL" id="CAJNIZ010010458">
    <property type="protein sequence ID" value="CAE7301359.1"/>
    <property type="molecule type" value="Genomic_DNA"/>
</dbReference>
<dbReference type="Gene3D" id="3.30.360.10">
    <property type="entry name" value="Dihydrodipicolinate Reductase, domain 2"/>
    <property type="match status" value="1"/>
</dbReference>
<evidence type="ECO:0000313" key="2">
    <source>
        <dbReference type="Proteomes" id="UP000649617"/>
    </source>
</evidence>
<sequence length="197" mass="20676">FFEDPKNLLWVSASGTMTGNGFAWGQSCHTLAWVYMVTGLVPESVFCKMKCCKVTGADIFTSALIQCTNGATICCQGLAGLPGRNAVGSASKKGKLIENKIFGSLGCLLYSGDDADPASGKLEVLLHDGSTESEDGFFFENTSKGGPGPESLQSFLTACSGQKVENMADATNGLLVVQTIEAMYKSAKDGSVCRIKA</sequence>
<feature type="non-terminal residue" evidence="1">
    <location>
        <position position="197"/>
    </location>
</feature>
<dbReference type="SUPFAM" id="SSF55347">
    <property type="entry name" value="Glyceraldehyde-3-phosphate dehydrogenase-like, C-terminal domain"/>
    <property type="match status" value="1"/>
</dbReference>
<evidence type="ECO:0008006" key="3">
    <source>
        <dbReference type="Google" id="ProtNLM"/>
    </source>
</evidence>
<dbReference type="Proteomes" id="UP000649617">
    <property type="component" value="Unassembled WGS sequence"/>
</dbReference>
<dbReference type="AlphaFoldDB" id="A0A812N475"/>
<protein>
    <recommendedName>
        <fullName evidence="3">Gfo/Idh/MocA-like oxidoreductase C-terminal domain-containing protein</fullName>
    </recommendedName>
</protein>
<reference evidence="1" key="1">
    <citation type="submission" date="2021-02" db="EMBL/GenBank/DDBJ databases">
        <authorList>
            <person name="Dougan E. K."/>
            <person name="Rhodes N."/>
            <person name="Thang M."/>
            <person name="Chan C."/>
        </authorList>
    </citation>
    <scope>NUCLEOTIDE SEQUENCE</scope>
</reference>
<evidence type="ECO:0000313" key="1">
    <source>
        <dbReference type="EMBL" id="CAE7301359.1"/>
    </source>
</evidence>
<dbReference type="PANTHER" id="PTHR43377">
    <property type="entry name" value="BILIVERDIN REDUCTASE A"/>
    <property type="match status" value="1"/>
</dbReference>